<dbReference type="GO" id="GO:0004106">
    <property type="term" value="F:chorismate mutase activity"/>
    <property type="evidence" value="ECO:0007669"/>
    <property type="project" value="UniProtKB-EC"/>
</dbReference>
<gene>
    <name evidence="23" type="ordered locus">Taci_1644</name>
</gene>
<comment type="function">
    <text evidence="2">Catalyzes the Claisen rearrangement of chorismate to prephenate and the decarboxylation/dehydration of prephenate to phenylpyruvate.</text>
</comment>
<keyword evidence="12" id="KW-0413">Isomerase</keyword>
<dbReference type="KEGG" id="tai:Taci_1644"/>
<dbReference type="Pfam" id="PF01817">
    <property type="entry name" value="CM_2"/>
    <property type="match status" value="1"/>
</dbReference>
<keyword evidence="24" id="KW-1185">Reference proteome</keyword>
<evidence type="ECO:0000259" key="22">
    <source>
        <dbReference type="PROSITE" id="PS51671"/>
    </source>
</evidence>
<evidence type="ECO:0000259" key="20">
    <source>
        <dbReference type="PROSITE" id="PS51168"/>
    </source>
</evidence>
<protein>
    <recommendedName>
        <fullName evidence="7">Bifunctional chorismate mutase/prephenate dehydratase</fullName>
        <ecNumber evidence="6">4.2.1.51</ecNumber>
    </recommendedName>
    <alternativeName>
        <fullName evidence="16">Chorismate mutase-prephenate dehydratase</fullName>
    </alternativeName>
    <alternativeName>
        <fullName evidence="15">p-protein</fullName>
    </alternativeName>
</protein>
<evidence type="ECO:0000256" key="9">
    <source>
        <dbReference type="ARBA" id="ARBA00022605"/>
    </source>
</evidence>
<dbReference type="Gene3D" id="1.20.59.10">
    <property type="entry name" value="Chorismate mutase"/>
    <property type="match status" value="1"/>
</dbReference>
<feature type="domain" description="Prephenate dehydratase" evidence="21">
    <location>
        <begin position="88"/>
        <end position="264"/>
    </location>
</feature>
<evidence type="ECO:0000256" key="17">
    <source>
        <dbReference type="ARBA" id="ARBA00047848"/>
    </source>
</evidence>
<feature type="binding site" evidence="18">
    <location>
        <position position="84"/>
    </location>
    <ligand>
        <name>substrate</name>
    </ligand>
</feature>
<keyword evidence="13 23" id="KW-0456">Lyase</keyword>
<evidence type="ECO:0000256" key="16">
    <source>
        <dbReference type="ARBA" id="ARBA00031520"/>
    </source>
</evidence>
<dbReference type="GO" id="GO:0004664">
    <property type="term" value="F:prephenate dehydratase activity"/>
    <property type="evidence" value="ECO:0007669"/>
    <property type="project" value="UniProtKB-EC"/>
</dbReference>
<dbReference type="GO" id="GO:0046417">
    <property type="term" value="P:chorismate metabolic process"/>
    <property type="evidence" value="ECO:0007669"/>
    <property type="project" value="InterPro"/>
</dbReference>
<evidence type="ECO:0000259" key="21">
    <source>
        <dbReference type="PROSITE" id="PS51171"/>
    </source>
</evidence>
<evidence type="ECO:0000256" key="2">
    <source>
        <dbReference type="ARBA" id="ARBA00002364"/>
    </source>
</evidence>
<comment type="pathway">
    <text evidence="5">Metabolic intermediate biosynthesis; prephenate biosynthesis; prephenate from chorismate: step 1/1.</text>
</comment>
<dbReference type="InterPro" id="IPR002701">
    <property type="entry name" value="CM_II_prokaryot"/>
</dbReference>
<dbReference type="SUPFAM" id="SSF48600">
    <property type="entry name" value="Chorismate mutase II"/>
    <property type="match status" value="1"/>
</dbReference>
<feature type="site" description="Essential for prephenate dehydratase activity" evidence="19">
    <location>
        <position position="257"/>
    </location>
</feature>
<dbReference type="PANTHER" id="PTHR21022">
    <property type="entry name" value="PREPHENATE DEHYDRATASE P PROTEIN"/>
    <property type="match status" value="1"/>
</dbReference>
<evidence type="ECO:0000256" key="12">
    <source>
        <dbReference type="ARBA" id="ARBA00023235"/>
    </source>
</evidence>
<dbReference type="eggNOG" id="COG1605">
    <property type="taxonomic scope" value="Bacteria"/>
</dbReference>
<keyword evidence="9" id="KW-0028">Amino-acid biosynthesis</keyword>
<dbReference type="SUPFAM" id="SSF53850">
    <property type="entry name" value="Periplasmic binding protein-like II"/>
    <property type="match status" value="1"/>
</dbReference>
<evidence type="ECO:0000256" key="7">
    <source>
        <dbReference type="ARBA" id="ARBA00014401"/>
    </source>
</evidence>
<evidence type="ECO:0000256" key="14">
    <source>
        <dbReference type="ARBA" id="ARBA00023268"/>
    </source>
</evidence>
<evidence type="ECO:0000256" key="10">
    <source>
        <dbReference type="ARBA" id="ARBA00023141"/>
    </source>
</evidence>
<dbReference type="SUPFAM" id="SSF55021">
    <property type="entry name" value="ACT-like"/>
    <property type="match status" value="1"/>
</dbReference>
<dbReference type="InterPro" id="IPR045865">
    <property type="entry name" value="ACT-like_dom_sf"/>
</dbReference>
<dbReference type="PROSITE" id="PS51171">
    <property type="entry name" value="PREPHENATE_DEHYDR_3"/>
    <property type="match status" value="1"/>
</dbReference>
<evidence type="ECO:0000256" key="11">
    <source>
        <dbReference type="ARBA" id="ARBA00023222"/>
    </source>
</evidence>
<comment type="catalytic activity">
    <reaction evidence="1">
        <text>chorismate = prephenate</text>
        <dbReference type="Rhea" id="RHEA:13897"/>
        <dbReference type="ChEBI" id="CHEBI:29748"/>
        <dbReference type="ChEBI" id="CHEBI:29934"/>
        <dbReference type="EC" id="5.4.99.5"/>
    </reaction>
</comment>
<dbReference type="Pfam" id="PF01842">
    <property type="entry name" value="ACT"/>
    <property type="match status" value="1"/>
</dbReference>
<dbReference type="EC" id="4.2.1.51" evidence="6"/>
<dbReference type="Pfam" id="PF00800">
    <property type="entry name" value="PDT"/>
    <property type="match status" value="1"/>
</dbReference>
<feature type="binding site" evidence="18">
    <location>
        <position position="50"/>
    </location>
    <ligand>
        <name>substrate</name>
    </ligand>
</feature>
<feature type="domain" description="Chorismate mutase" evidence="20">
    <location>
        <begin position="1"/>
        <end position="88"/>
    </location>
</feature>
<evidence type="ECO:0000256" key="8">
    <source>
        <dbReference type="ARBA" id="ARBA00022490"/>
    </source>
</evidence>
<dbReference type="PROSITE" id="PS51671">
    <property type="entry name" value="ACT"/>
    <property type="match status" value="1"/>
</dbReference>
<dbReference type="PANTHER" id="PTHR21022:SF19">
    <property type="entry name" value="PREPHENATE DEHYDRATASE-RELATED"/>
    <property type="match status" value="1"/>
</dbReference>
<dbReference type="PROSITE" id="PS51168">
    <property type="entry name" value="CHORISMATE_MUT_2"/>
    <property type="match status" value="1"/>
</dbReference>
<dbReference type="PATRIC" id="fig|525903.6.peg.1634"/>
<evidence type="ECO:0000256" key="5">
    <source>
        <dbReference type="ARBA" id="ARBA00004817"/>
    </source>
</evidence>
<evidence type="ECO:0000256" key="13">
    <source>
        <dbReference type="ARBA" id="ARBA00023239"/>
    </source>
</evidence>
<keyword evidence="8" id="KW-0963">Cytoplasm</keyword>
<dbReference type="GO" id="GO:0005737">
    <property type="term" value="C:cytoplasm"/>
    <property type="evidence" value="ECO:0007669"/>
    <property type="project" value="UniProtKB-SubCell"/>
</dbReference>
<reference evidence="23 24" key="1">
    <citation type="journal article" date="2009" name="Stand. Genomic Sci.">
        <title>Complete genome sequence of Thermanaerovibrio acidaminovorans type strain (Su883).</title>
        <authorList>
            <person name="Chovatia M."/>
            <person name="Sikorski J."/>
            <person name="Schroder M."/>
            <person name="Lapidus A."/>
            <person name="Nolan M."/>
            <person name="Tice H."/>
            <person name="Glavina Del Rio T."/>
            <person name="Copeland A."/>
            <person name="Cheng J.F."/>
            <person name="Lucas S."/>
            <person name="Chen F."/>
            <person name="Bruce D."/>
            <person name="Goodwin L."/>
            <person name="Pitluck S."/>
            <person name="Ivanova N."/>
            <person name="Mavromatis K."/>
            <person name="Ovchinnikova G."/>
            <person name="Pati A."/>
            <person name="Chen A."/>
            <person name="Palaniappan K."/>
            <person name="Land M."/>
            <person name="Hauser L."/>
            <person name="Chang Y.J."/>
            <person name="Jeffries C.D."/>
            <person name="Chain P."/>
            <person name="Saunders E."/>
            <person name="Detter J.C."/>
            <person name="Brettin T."/>
            <person name="Rohde M."/>
            <person name="Goker M."/>
            <person name="Spring S."/>
            <person name="Bristow J."/>
            <person name="Markowitz V."/>
            <person name="Hugenholtz P."/>
            <person name="Kyrpides N.C."/>
            <person name="Klenk H.P."/>
            <person name="Eisen J.A."/>
        </authorList>
    </citation>
    <scope>NUCLEOTIDE SEQUENCE [LARGE SCALE GENOMIC DNA]</scope>
    <source>
        <strain evidence="24">ATCC 49978 / DSM 6589 / Su883</strain>
    </source>
</reference>
<feature type="binding site" evidence="18">
    <location>
        <position position="28"/>
    </location>
    <ligand>
        <name>substrate</name>
    </ligand>
</feature>
<feature type="domain" description="ACT" evidence="22">
    <location>
        <begin position="274"/>
        <end position="351"/>
    </location>
</feature>
<comment type="catalytic activity">
    <reaction evidence="17">
        <text>prephenate + H(+) = 3-phenylpyruvate + CO2 + H2O</text>
        <dbReference type="Rhea" id="RHEA:21648"/>
        <dbReference type="ChEBI" id="CHEBI:15377"/>
        <dbReference type="ChEBI" id="CHEBI:15378"/>
        <dbReference type="ChEBI" id="CHEBI:16526"/>
        <dbReference type="ChEBI" id="CHEBI:18005"/>
        <dbReference type="ChEBI" id="CHEBI:29934"/>
        <dbReference type="EC" id="4.2.1.51"/>
    </reaction>
</comment>
<dbReference type="RefSeq" id="WP_012870367.1">
    <property type="nucleotide sequence ID" value="NC_013522.1"/>
</dbReference>
<dbReference type="EnsemblBacteria" id="ACZ19858">
    <property type="protein sequence ID" value="ACZ19858"/>
    <property type="gene ID" value="Taci_1644"/>
</dbReference>
<dbReference type="InterPro" id="IPR036263">
    <property type="entry name" value="Chorismate_II_sf"/>
</dbReference>
<comment type="pathway">
    <text evidence="4">Amino-acid biosynthesis; L-phenylalanine biosynthesis; phenylpyruvate from prephenate: step 1/1.</text>
</comment>
<feature type="binding site" evidence="18">
    <location>
        <position position="46"/>
    </location>
    <ligand>
        <name>substrate</name>
    </ligand>
</feature>
<dbReference type="eggNOG" id="COG0077">
    <property type="taxonomic scope" value="Bacteria"/>
</dbReference>
<dbReference type="InterPro" id="IPR008242">
    <property type="entry name" value="Chor_mutase/pphenate_deHydtase"/>
</dbReference>
<dbReference type="STRING" id="525903.Taci_1644"/>
<evidence type="ECO:0000256" key="4">
    <source>
        <dbReference type="ARBA" id="ARBA00004741"/>
    </source>
</evidence>
<dbReference type="EMBL" id="CP001818">
    <property type="protein sequence ID" value="ACZ19858.1"/>
    <property type="molecule type" value="Genomic_DNA"/>
</dbReference>
<dbReference type="CDD" id="cd04905">
    <property type="entry name" value="ACT_CM-PDT"/>
    <property type="match status" value="1"/>
</dbReference>
<accession>D1B767</accession>
<evidence type="ECO:0000256" key="19">
    <source>
        <dbReference type="PIRSR" id="PIRSR001500-2"/>
    </source>
</evidence>
<feature type="binding site" evidence="18">
    <location>
        <position position="80"/>
    </location>
    <ligand>
        <name>substrate</name>
    </ligand>
</feature>
<dbReference type="UniPathway" id="UPA00121">
    <property type="reaction ID" value="UER00345"/>
</dbReference>
<dbReference type="GO" id="GO:0009094">
    <property type="term" value="P:L-phenylalanine biosynthetic process"/>
    <property type="evidence" value="ECO:0007669"/>
    <property type="project" value="UniProtKB-UniPathway"/>
</dbReference>
<keyword evidence="11" id="KW-0584">Phenylalanine biosynthesis</keyword>
<evidence type="ECO:0000256" key="6">
    <source>
        <dbReference type="ARBA" id="ARBA00013147"/>
    </source>
</evidence>
<sequence>MYQREDLAELRERIDRIDHQIMDLVGQRLQVAREIGKAKGDGPIYDPRREAEVLADRLKRHGHLGEGLVRALMAELMGASRKVQGGLTLAAMGPEWSHSHEAALRAFGSSEEILFVKDPRRGVESLTSGAADLAVLPVENSIEGVVYPTLDALLSAKSVVRIVREVRMRIEHCLAFGGEDMGKIRRVYSHPQALGQCEEWLARNLPQAELVEVSSTSEGARRALEEGQGAVCGARCAAALGFKTVIRSIQDSPNNKTRFLVLSTNGTSGGDRTTLVFTLPHRPGTLCDALSALADQGVNLLMIQSRPIPQNPFEYAFFADIEGDASAPPLSQALGRLKERTASLTVLGSYRFEEI</sequence>
<comment type="subcellular location">
    <subcellularLocation>
        <location evidence="3">Cytoplasm</location>
    </subcellularLocation>
</comment>
<dbReference type="AlphaFoldDB" id="D1B767"/>
<name>D1B767_THEAS</name>
<dbReference type="UniPathway" id="UPA00120">
    <property type="reaction ID" value="UER00203"/>
</dbReference>
<evidence type="ECO:0000256" key="15">
    <source>
        <dbReference type="ARBA" id="ARBA00031175"/>
    </source>
</evidence>
<evidence type="ECO:0000256" key="1">
    <source>
        <dbReference type="ARBA" id="ARBA00000824"/>
    </source>
</evidence>
<evidence type="ECO:0000313" key="24">
    <source>
        <dbReference type="Proteomes" id="UP000002030"/>
    </source>
</evidence>
<evidence type="ECO:0000313" key="23">
    <source>
        <dbReference type="EMBL" id="ACZ19858.1"/>
    </source>
</evidence>
<dbReference type="SMART" id="SM00830">
    <property type="entry name" value="CM_2"/>
    <property type="match status" value="1"/>
</dbReference>
<keyword evidence="10" id="KW-0057">Aromatic amino acid biosynthesis</keyword>
<dbReference type="Proteomes" id="UP000002030">
    <property type="component" value="Chromosome"/>
</dbReference>
<evidence type="ECO:0000256" key="18">
    <source>
        <dbReference type="PIRSR" id="PIRSR001500-1"/>
    </source>
</evidence>
<proteinExistence type="predicted"/>
<dbReference type="CDD" id="cd13630">
    <property type="entry name" value="PBP2_PDT_1"/>
    <property type="match status" value="1"/>
</dbReference>
<dbReference type="InterPro" id="IPR001086">
    <property type="entry name" value="Preph_deHydtase"/>
</dbReference>
<dbReference type="InterPro" id="IPR036979">
    <property type="entry name" value="CM_dom_sf"/>
</dbReference>
<keyword evidence="14" id="KW-0511">Multifunctional enzyme</keyword>
<dbReference type="Gene3D" id="3.40.190.10">
    <property type="entry name" value="Periplasmic binding protein-like II"/>
    <property type="match status" value="2"/>
</dbReference>
<dbReference type="InterPro" id="IPR002912">
    <property type="entry name" value="ACT_dom"/>
</dbReference>
<dbReference type="Gene3D" id="3.30.70.260">
    <property type="match status" value="1"/>
</dbReference>
<feature type="binding site" evidence="18">
    <location>
        <position position="39"/>
    </location>
    <ligand>
        <name>substrate</name>
    </ligand>
</feature>
<evidence type="ECO:0000256" key="3">
    <source>
        <dbReference type="ARBA" id="ARBA00004496"/>
    </source>
</evidence>
<feature type="binding site" evidence="18">
    <location>
        <position position="11"/>
    </location>
    <ligand>
        <name>substrate</name>
    </ligand>
</feature>
<dbReference type="OrthoDB" id="9802281at2"/>
<dbReference type="PIRSF" id="PIRSF001500">
    <property type="entry name" value="Chor_mut_pdt_Ppr"/>
    <property type="match status" value="1"/>
</dbReference>
<organism evidence="23 24">
    <name type="scientific">Thermanaerovibrio acidaminovorans (strain ATCC 49978 / DSM 6589 / Su883)</name>
    <name type="common">Selenomonas acidaminovorans</name>
    <dbReference type="NCBI Taxonomy" id="525903"/>
    <lineage>
        <taxon>Bacteria</taxon>
        <taxon>Thermotogati</taxon>
        <taxon>Synergistota</taxon>
        <taxon>Synergistia</taxon>
        <taxon>Synergistales</taxon>
        <taxon>Synergistaceae</taxon>
        <taxon>Thermanaerovibrio</taxon>
    </lineage>
</organism>
<dbReference type="HOGENOM" id="CLU_035008_0_1_0"/>
<dbReference type="NCBIfam" id="NF008865">
    <property type="entry name" value="PRK11898.1"/>
    <property type="match status" value="1"/>
</dbReference>